<dbReference type="EMBL" id="LJIJ01006510">
    <property type="protein sequence ID" value="ODM86995.1"/>
    <property type="molecule type" value="Genomic_DNA"/>
</dbReference>
<dbReference type="Pfam" id="PF00379">
    <property type="entry name" value="Chitin_bind_4"/>
    <property type="match status" value="1"/>
</dbReference>
<dbReference type="PANTHER" id="PTHR10380">
    <property type="entry name" value="CUTICLE PROTEIN"/>
    <property type="match status" value="1"/>
</dbReference>
<dbReference type="InterPro" id="IPR050468">
    <property type="entry name" value="Cuticle_Struct_Prot"/>
</dbReference>
<feature type="compositionally biased region" description="Basic and acidic residues" evidence="2">
    <location>
        <begin position="66"/>
        <end position="78"/>
    </location>
</feature>
<feature type="compositionally biased region" description="Low complexity" evidence="2">
    <location>
        <begin position="147"/>
        <end position="158"/>
    </location>
</feature>
<dbReference type="GO" id="GO:0008010">
    <property type="term" value="F:structural constituent of chitin-based larval cuticle"/>
    <property type="evidence" value="ECO:0007669"/>
    <property type="project" value="TreeGrafter"/>
</dbReference>
<evidence type="ECO:0000313" key="3">
    <source>
        <dbReference type="EMBL" id="ODM86995.1"/>
    </source>
</evidence>
<dbReference type="AlphaFoldDB" id="A0A1D2M1Z8"/>
<dbReference type="Proteomes" id="UP000094527">
    <property type="component" value="Unassembled WGS sequence"/>
</dbReference>
<accession>A0A1D2M1Z8</accession>
<feature type="compositionally biased region" description="Polar residues" evidence="2">
    <location>
        <begin position="125"/>
        <end position="134"/>
    </location>
</feature>
<keyword evidence="1" id="KW-0193">Cuticle</keyword>
<organism evidence="3 4">
    <name type="scientific">Orchesella cincta</name>
    <name type="common">Springtail</name>
    <name type="synonym">Podura cincta</name>
    <dbReference type="NCBI Taxonomy" id="48709"/>
    <lineage>
        <taxon>Eukaryota</taxon>
        <taxon>Metazoa</taxon>
        <taxon>Ecdysozoa</taxon>
        <taxon>Arthropoda</taxon>
        <taxon>Hexapoda</taxon>
        <taxon>Collembola</taxon>
        <taxon>Entomobryomorpha</taxon>
        <taxon>Entomobryoidea</taxon>
        <taxon>Orchesellidae</taxon>
        <taxon>Orchesellinae</taxon>
        <taxon>Orchesella</taxon>
    </lineage>
</organism>
<feature type="region of interest" description="Disordered" evidence="2">
    <location>
        <begin position="112"/>
        <end position="158"/>
    </location>
</feature>
<dbReference type="PROSITE" id="PS51155">
    <property type="entry name" value="CHIT_BIND_RR_2"/>
    <property type="match status" value="1"/>
</dbReference>
<evidence type="ECO:0000256" key="2">
    <source>
        <dbReference type="SAM" id="MobiDB-lite"/>
    </source>
</evidence>
<evidence type="ECO:0000313" key="4">
    <source>
        <dbReference type="Proteomes" id="UP000094527"/>
    </source>
</evidence>
<gene>
    <name evidence="3" type="ORF">Ocin01_19687</name>
</gene>
<evidence type="ECO:0000256" key="1">
    <source>
        <dbReference type="PROSITE-ProRule" id="PRU00497"/>
    </source>
</evidence>
<dbReference type="PANTHER" id="PTHR10380:SF192">
    <property type="entry name" value="GEO02312P1"/>
    <property type="match status" value="1"/>
</dbReference>
<proteinExistence type="predicted"/>
<dbReference type="OrthoDB" id="6379191at2759"/>
<sequence length="158" mass="17145">MGHLAVLGLESFCTFHVGIFLFFTCGCNTFAFPTPENATTITVLRDERKLDSSGSGKYSYSVELSDGTKLEQQGEKASDGGNSLVVSGRYAFVDPTTGVTHEVEYTADKTGYHPHVISPQDRENNMLSKNAASNRTDENEKPLETISASLFSSQSASF</sequence>
<protein>
    <submittedName>
        <fullName evidence="3">Larval cuticle protein 5</fullName>
    </submittedName>
</protein>
<feature type="region of interest" description="Disordered" evidence="2">
    <location>
        <begin position="51"/>
        <end position="82"/>
    </location>
</feature>
<comment type="caution">
    <text evidence="3">The sequence shown here is derived from an EMBL/GenBank/DDBJ whole genome shotgun (WGS) entry which is preliminary data.</text>
</comment>
<reference evidence="3 4" key="1">
    <citation type="journal article" date="2016" name="Genome Biol. Evol.">
        <title>Gene Family Evolution Reflects Adaptation to Soil Environmental Stressors in the Genome of the Collembolan Orchesella cincta.</title>
        <authorList>
            <person name="Faddeeva-Vakhrusheva A."/>
            <person name="Derks M.F."/>
            <person name="Anvar S.Y."/>
            <person name="Agamennone V."/>
            <person name="Suring W."/>
            <person name="Smit S."/>
            <person name="van Straalen N.M."/>
            <person name="Roelofs D."/>
        </authorList>
    </citation>
    <scope>NUCLEOTIDE SEQUENCE [LARGE SCALE GENOMIC DNA]</scope>
    <source>
        <tissue evidence="3">Mixed pool</tissue>
    </source>
</reference>
<name>A0A1D2M1Z8_ORCCI</name>
<dbReference type="InterPro" id="IPR000618">
    <property type="entry name" value="Insect_cuticle"/>
</dbReference>
<dbReference type="GO" id="GO:0062129">
    <property type="term" value="C:chitin-based extracellular matrix"/>
    <property type="evidence" value="ECO:0007669"/>
    <property type="project" value="TreeGrafter"/>
</dbReference>
<keyword evidence="4" id="KW-1185">Reference proteome</keyword>